<evidence type="ECO:0000313" key="1">
    <source>
        <dbReference type="EMBL" id="NYJ35518.1"/>
    </source>
</evidence>
<sequence length="176" mass="20065">MTTRTENTRTADTEREALLRVLEEQRGNLRYAVRGLTDEQARRRTTVSALCLGGVVKHVARGEKHWVRFILEGDPGTDYESPETYAVHEDSFRLLEGETLQGVLEEYERVAASTERIVRDLPDLEVTQKLPTAPWFPEETSWTAREVLLHIIAENAQHNGHADIIREELDGQKTMG</sequence>
<keyword evidence="2" id="KW-1185">Reference proteome</keyword>
<dbReference type="EMBL" id="JACCFS010000001">
    <property type="protein sequence ID" value="NYJ35518.1"/>
    <property type="molecule type" value="Genomic_DNA"/>
</dbReference>
<proteinExistence type="predicted"/>
<organism evidence="1 2">
    <name type="scientific">Nocardiopsis aegyptia</name>
    <dbReference type="NCBI Taxonomy" id="220378"/>
    <lineage>
        <taxon>Bacteria</taxon>
        <taxon>Bacillati</taxon>
        <taxon>Actinomycetota</taxon>
        <taxon>Actinomycetes</taxon>
        <taxon>Streptosporangiales</taxon>
        <taxon>Nocardiopsidaceae</taxon>
        <taxon>Nocardiopsis</taxon>
    </lineage>
</organism>
<gene>
    <name evidence="1" type="ORF">HNR10_003399</name>
</gene>
<dbReference type="Pfam" id="PF04978">
    <property type="entry name" value="MST"/>
    <property type="match status" value="1"/>
</dbReference>
<protein>
    <submittedName>
        <fullName evidence="1">Putative damage-inducible protein DinB</fullName>
    </submittedName>
</protein>
<comment type="caution">
    <text evidence="1">The sequence shown here is derived from an EMBL/GenBank/DDBJ whole genome shotgun (WGS) entry which is preliminary data.</text>
</comment>
<dbReference type="InterPro" id="IPR034660">
    <property type="entry name" value="DinB/YfiT-like"/>
</dbReference>
<reference evidence="1 2" key="1">
    <citation type="submission" date="2020-07" db="EMBL/GenBank/DDBJ databases">
        <title>Sequencing the genomes of 1000 actinobacteria strains.</title>
        <authorList>
            <person name="Klenk H.-P."/>
        </authorList>
    </citation>
    <scope>NUCLEOTIDE SEQUENCE [LARGE SCALE GENOMIC DNA]</scope>
    <source>
        <strain evidence="1 2">DSM 44442</strain>
    </source>
</reference>
<accession>A0A7Z0EQF7</accession>
<dbReference type="Proteomes" id="UP000572051">
    <property type="component" value="Unassembled WGS sequence"/>
</dbReference>
<dbReference type="Gene3D" id="1.20.120.450">
    <property type="entry name" value="dinb family like domain"/>
    <property type="match status" value="1"/>
</dbReference>
<evidence type="ECO:0000313" key="2">
    <source>
        <dbReference type="Proteomes" id="UP000572051"/>
    </source>
</evidence>
<dbReference type="AlphaFoldDB" id="A0A7Z0EQF7"/>
<name>A0A7Z0EQF7_9ACTN</name>
<dbReference type="SUPFAM" id="SSF109854">
    <property type="entry name" value="DinB/YfiT-like putative metalloenzymes"/>
    <property type="match status" value="1"/>
</dbReference>
<dbReference type="RefSeq" id="WP_179824719.1">
    <property type="nucleotide sequence ID" value="NZ_JACCFS010000001.1"/>
</dbReference>
<dbReference type="InterPro" id="IPR007061">
    <property type="entry name" value="MST-like"/>
</dbReference>